<dbReference type="EMBL" id="CP097635">
    <property type="protein sequence ID" value="URI06914.1"/>
    <property type="molecule type" value="Genomic_DNA"/>
</dbReference>
<dbReference type="SUPFAM" id="SSF55961">
    <property type="entry name" value="Bet v1-like"/>
    <property type="match status" value="1"/>
</dbReference>
<protein>
    <submittedName>
        <fullName evidence="1">SRPBCC family protein</fullName>
    </submittedName>
</protein>
<keyword evidence="2" id="KW-1185">Reference proteome</keyword>
<dbReference type="Gene3D" id="3.30.530.20">
    <property type="match status" value="1"/>
</dbReference>
<accession>A0ABY4S6R7</accession>
<sequence>MRVSVSATVAKPAETLFWLSQDYQRRLEWDKYLAEAHLLGSATVGAVGVESFCRNRGGSVLVSKYISFSPPSHAAVQMTSGPWVLRKFGGTWRFESIGERSTRVRFVYNFKARPAVLRWLVEPVIGGLYRRDMQRRLAAFKDWAEQQAD</sequence>
<evidence type="ECO:0000313" key="1">
    <source>
        <dbReference type="EMBL" id="URI06914.1"/>
    </source>
</evidence>
<dbReference type="InterPro" id="IPR023393">
    <property type="entry name" value="START-like_dom_sf"/>
</dbReference>
<name>A0ABY4S6R7_AQUTE</name>
<evidence type="ECO:0000313" key="2">
    <source>
        <dbReference type="Proteomes" id="UP001056201"/>
    </source>
</evidence>
<dbReference type="InterPro" id="IPR019587">
    <property type="entry name" value="Polyketide_cyclase/dehydratase"/>
</dbReference>
<gene>
    <name evidence="1" type="ORF">MW290_13555</name>
</gene>
<reference evidence="1" key="1">
    <citation type="submission" date="2022-05" db="EMBL/GenBank/DDBJ databases">
        <title>An RpoN-dependent PEP-CTERM gene is involved in floc formation of an Aquincola tertiaricarbonis strain.</title>
        <authorList>
            <person name="Qiu D."/>
            <person name="Xia M."/>
        </authorList>
    </citation>
    <scope>NUCLEOTIDE SEQUENCE</scope>
    <source>
        <strain evidence="1">RN12</strain>
    </source>
</reference>
<dbReference type="Pfam" id="PF10604">
    <property type="entry name" value="Polyketide_cyc2"/>
    <property type="match status" value="1"/>
</dbReference>
<organism evidence="1 2">
    <name type="scientific">Aquincola tertiaricarbonis</name>
    <dbReference type="NCBI Taxonomy" id="391953"/>
    <lineage>
        <taxon>Bacteria</taxon>
        <taxon>Pseudomonadati</taxon>
        <taxon>Pseudomonadota</taxon>
        <taxon>Betaproteobacteria</taxon>
        <taxon>Burkholderiales</taxon>
        <taxon>Sphaerotilaceae</taxon>
        <taxon>Aquincola</taxon>
    </lineage>
</organism>
<proteinExistence type="predicted"/>
<dbReference type="Proteomes" id="UP001056201">
    <property type="component" value="Chromosome 1"/>
</dbReference>
<dbReference type="RefSeq" id="WP_250195179.1">
    <property type="nucleotide sequence ID" value="NZ_CP097635.1"/>
</dbReference>